<sequence length="331" mass="34467">MLLARVVSLPDGVTSLEDFEGMQGGPLLVSGSTCEAAGLRNRRGSRFWIVTCSFLVTWHHTLDLADAPSSPHADPKPSESSTTVAARNQGAIAAVWAVDNPAVTVVPPPYLPIPTLLALTATTTSLGLPVPGSAGPGSSIPTRNESDGTASLITSDTSITSTSSGSTSSTTTSTAIITRSSTTVSTSSTWNSTFSAPSAPPSTSSSTLTVTSPSSLPPSTMLTSVASATSQTDSSTSSSEGKYARFRGHLRLHLQTHPEASQKRRIGFMEIIKIIRREGEGARAGSTEYIRVNTSLDVASLPSSRAFKYSTALRLPGDLRQYIACYVGTVG</sequence>
<comment type="caution">
    <text evidence="2">The sequence shown here is derived from an EMBL/GenBank/DDBJ whole genome shotgun (WGS) entry which is preliminary data.</text>
</comment>
<keyword evidence="3" id="KW-1185">Reference proteome</keyword>
<feature type="region of interest" description="Disordered" evidence="1">
    <location>
        <begin position="129"/>
        <end position="241"/>
    </location>
</feature>
<dbReference type="EMBL" id="JAUEPR010000007">
    <property type="protein sequence ID" value="KAK0482804.1"/>
    <property type="molecule type" value="Genomic_DNA"/>
</dbReference>
<evidence type="ECO:0000313" key="3">
    <source>
        <dbReference type="Proteomes" id="UP001175227"/>
    </source>
</evidence>
<accession>A0AA39UHI2</accession>
<evidence type="ECO:0000256" key="1">
    <source>
        <dbReference type="SAM" id="MobiDB-lite"/>
    </source>
</evidence>
<name>A0AA39UHI2_9AGAR</name>
<gene>
    <name evidence="2" type="ORF">IW261DRAFT_1606590</name>
</gene>
<protein>
    <submittedName>
        <fullName evidence="2">Uncharacterized protein</fullName>
    </submittedName>
</protein>
<proteinExistence type="predicted"/>
<feature type="compositionally biased region" description="Low complexity" evidence="1">
    <location>
        <begin position="151"/>
        <end position="239"/>
    </location>
</feature>
<evidence type="ECO:0000313" key="2">
    <source>
        <dbReference type="EMBL" id="KAK0482804.1"/>
    </source>
</evidence>
<organism evidence="2 3">
    <name type="scientific">Armillaria novae-zelandiae</name>
    <dbReference type="NCBI Taxonomy" id="153914"/>
    <lineage>
        <taxon>Eukaryota</taxon>
        <taxon>Fungi</taxon>
        <taxon>Dikarya</taxon>
        <taxon>Basidiomycota</taxon>
        <taxon>Agaricomycotina</taxon>
        <taxon>Agaricomycetes</taxon>
        <taxon>Agaricomycetidae</taxon>
        <taxon>Agaricales</taxon>
        <taxon>Marasmiineae</taxon>
        <taxon>Physalacriaceae</taxon>
        <taxon>Armillaria</taxon>
    </lineage>
</organism>
<feature type="region of interest" description="Disordered" evidence="1">
    <location>
        <begin position="66"/>
        <end position="85"/>
    </location>
</feature>
<feature type="compositionally biased region" description="Polar residues" evidence="1">
    <location>
        <begin position="139"/>
        <end position="149"/>
    </location>
</feature>
<dbReference type="AlphaFoldDB" id="A0AA39UHI2"/>
<feature type="non-terminal residue" evidence="2">
    <location>
        <position position="331"/>
    </location>
</feature>
<reference evidence="2" key="1">
    <citation type="submission" date="2023-06" db="EMBL/GenBank/DDBJ databases">
        <authorList>
            <consortium name="Lawrence Berkeley National Laboratory"/>
            <person name="Ahrendt S."/>
            <person name="Sahu N."/>
            <person name="Indic B."/>
            <person name="Wong-Bajracharya J."/>
            <person name="Merenyi Z."/>
            <person name="Ke H.-M."/>
            <person name="Monk M."/>
            <person name="Kocsube S."/>
            <person name="Drula E."/>
            <person name="Lipzen A."/>
            <person name="Balint B."/>
            <person name="Henrissat B."/>
            <person name="Andreopoulos B."/>
            <person name="Martin F.M."/>
            <person name="Harder C.B."/>
            <person name="Rigling D."/>
            <person name="Ford K.L."/>
            <person name="Foster G.D."/>
            <person name="Pangilinan J."/>
            <person name="Papanicolaou A."/>
            <person name="Barry K."/>
            <person name="LaButti K."/>
            <person name="Viragh M."/>
            <person name="Koriabine M."/>
            <person name="Yan M."/>
            <person name="Riley R."/>
            <person name="Champramary S."/>
            <person name="Plett K.L."/>
            <person name="Tsai I.J."/>
            <person name="Slot J."/>
            <person name="Sipos G."/>
            <person name="Plett J."/>
            <person name="Nagy L.G."/>
            <person name="Grigoriev I.V."/>
        </authorList>
    </citation>
    <scope>NUCLEOTIDE SEQUENCE</scope>
    <source>
        <strain evidence="2">ICMP 16352</strain>
    </source>
</reference>
<dbReference type="Proteomes" id="UP001175227">
    <property type="component" value="Unassembled WGS sequence"/>
</dbReference>